<evidence type="ECO:0000259" key="7">
    <source>
        <dbReference type="Pfam" id="PF04893"/>
    </source>
</evidence>
<dbReference type="Proteomes" id="UP000501602">
    <property type="component" value="Chromosome"/>
</dbReference>
<feature type="transmembrane region" description="Helical" evidence="6">
    <location>
        <begin position="132"/>
        <end position="154"/>
    </location>
</feature>
<accession>A0A6H1UK58</accession>
<evidence type="ECO:0000256" key="1">
    <source>
        <dbReference type="ARBA" id="ARBA00004141"/>
    </source>
</evidence>
<keyword evidence="9" id="KW-1185">Reference proteome</keyword>
<name>A0A6H1UK58_9GAMM</name>
<reference evidence="8 9" key="1">
    <citation type="submission" date="2020-04" db="EMBL/GenBank/DDBJ databases">
        <title>Ferrimonas sp. S7 isolated from sea water.</title>
        <authorList>
            <person name="Bae S.S."/>
            <person name="Baek K."/>
        </authorList>
    </citation>
    <scope>NUCLEOTIDE SEQUENCE [LARGE SCALE GENOMIC DNA]</scope>
    <source>
        <strain evidence="8 9">S7</strain>
    </source>
</reference>
<evidence type="ECO:0000256" key="6">
    <source>
        <dbReference type="SAM" id="Phobius"/>
    </source>
</evidence>
<evidence type="ECO:0000256" key="5">
    <source>
        <dbReference type="SAM" id="MobiDB-lite"/>
    </source>
</evidence>
<feature type="region of interest" description="Disordered" evidence="5">
    <location>
        <begin position="1"/>
        <end position="29"/>
    </location>
</feature>
<comment type="subcellular location">
    <subcellularLocation>
        <location evidence="1">Membrane</location>
        <topology evidence="1">Multi-pass membrane protein</topology>
    </subcellularLocation>
</comment>
<evidence type="ECO:0000256" key="3">
    <source>
        <dbReference type="ARBA" id="ARBA00022989"/>
    </source>
</evidence>
<dbReference type="Pfam" id="PF04893">
    <property type="entry name" value="Yip1"/>
    <property type="match status" value="1"/>
</dbReference>
<keyword evidence="4 6" id="KW-0472">Membrane</keyword>
<dbReference type="InterPro" id="IPR006977">
    <property type="entry name" value="Yip1_dom"/>
</dbReference>
<keyword evidence="2 6" id="KW-0812">Transmembrane</keyword>
<dbReference type="KEGG" id="fes:HER31_18445"/>
<proteinExistence type="predicted"/>
<evidence type="ECO:0000256" key="4">
    <source>
        <dbReference type="ARBA" id="ARBA00023136"/>
    </source>
</evidence>
<protein>
    <submittedName>
        <fullName evidence="8">YIP1 family protein</fullName>
    </submittedName>
</protein>
<feature type="compositionally biased region" description="Polar residues" evidence="5">
    <location>
        <begin position="7"/>
        <end position="20"/>
    </location>
</feature>
<dbReference type="EMBL" id="CP051180">
    <property type="protein sequence ID" value="QIZ78703.1"/>
    <property type="molecule type" value="Genomic_DNA"/>
</dbReference>
<dbReference type="GO" id="GO:0016020">
    <property type="term" value="C:membrane"/>
    <property type="evidence" value="ECO:0007669"/>
    <property type="project" value="UniProtKB-SubCell"/>
</dbReference>
<gene>
    <name evidence="8" type="ORF">HER31_18445</name>
</gene>
<organism evidence="8 9">
    <name type="scientific">Ferrimonas lipolytica</name>
    <dbReference type="NCBI Taxonomy" id="2724191"/>
    <lineage>
        <taxon>Bacteria</taxon>
        <taxon>Pseudomonadati</taxon>
        <taxon>Pseudomonadota</taxon>
        <taxon>Gammaproteobacteria</taxon>
        <taxon>Alteromonadales</taxon>
        <taxon>Ferrimonadaceae</taxon>
        <taxon>Ferrimonas</taxon>
    </lineage>
</organism>
<feature type="transmembrane region" description="Helical" evidence="6">
    <location>
        <begin position="87"/>
        <end position="112"/>
    </location>
</feature>
<evidence type="ECO:0000313" key="9">
    <source>
        <dbReference type="Proteomes" id="UP000501602"/>
    </source>
</evidence>
<feature type="domain" description="Yip1" evidence="7">
    <location>
        <begin position="36"/>
        <end position="146"/>
    </location>
</feature>
<evidence type="ECO:0000256" key="2">
    <source>
        <dbReference type="ARBA" id="ARBA00022692"/>
    </source>
</evidence>
<dbReference type="RefSeq" id="WP_168662921.1">
    <property type="nucleotide sequence ID" value="NZ_CP051180.1"/>
</dbReference>
<dbReference type="AlphaFoldDB" id="A0A6H1UK58"/>
<evidence type="ECO:0000313" key="8">
    <source>
        <dbReference type="EMBL" id="QIZ78703.1"/>
    </source>
</evidence>
<sequence>MVDHTAISDSNTSENSEPQQPTNPPYRTFPRQPWLAMMLEPRITLRAILASENPRRGFWLLLSLIAISSIIGNAANGDMAGLSGPELFGAMFGVLLLIPLLYVLMYLSAWVLRLVGRWLGGDGELTNIVTGMVWSQVPTVFTLLLCLGWSYCIIQTPLPRLV</sequence>
<feature type="transmembrane region" description="Helical" evidence="6">
    <location>
        <begin position="57"/>
        <end position="75"/>
    </location>
</feature>
<keyword evidence="3 6" id="KW-1133">Transmembrane helix</keyword>